<dbReference type="InterPro" id="IPR000209">
    <property type="entry name" value="Peptidase_S8/S53_dom"/>
</dbReference>
<dbReference type="SUPFAM" id="SSF52743">
    <property type="entry name" value="Subtilisin-like"/>
    <property type="match status" value="1"/>
</dbReference>
<proteinExistence type="predicted"/>
<evidence type="ECO:0000256" key="3">
    <source>
        <dbReference type="ARBA" id="ARBA00022825"/>
    </source>
</evidence>
<keyword evidence="1" id="KW-0645">Protease</keyword>
<dbReference type="PANTHER" id="PTHR42884:SF31">
    <property type="entry name" value="PROPROTEIN CONVERTASE SUBTILISIN_KEXIN TYPE 5"/>
    <property type="match status" value="1"/>
</dbReference>
<protein>
    <recommendedName>
        <fullName evidence="4">Peptidase S8/S53 domain-containing protein</fullName>
    </recommendedName>
</protein>
<organism evidence="5 6">
    <name type="scientific">Porites evermanni</name>
    <dbReference type="NCBI Taxonomy" id="104178"/>
    <lineage>
        <taxon>Eukaryota</taxon>
        <taxon>Metazoa</taxon>
        <taxon>Cnidaria</taxon>
        <taxon>Anthozoa</taxon>
        <taxon>Hexacorallia</taxon>
        <taxon>Scleractinia</taxon>
        <taxon>Fungiina</taxon>
        <taxon>Poritidae</taxon>
        <taxon>Porites</taxon>
    </lineage>
</organism>
<keyword evidence="6" id="KW-1185">Reference proteome</keyword>
<evidence type="ECO:0000259" key="4">
    <source>
        <dbReference type="Pfam" id="PF00082"/>
    </source>
</evidence>
<gene>
    <name evidence="5" type="ORF">PEVE_00023561</name>
</gene>
<evidence type="ECO:0000313" key="5">
    <source>
        <dbReference type="EMBL" id="CAH3192253.1"/>
    </source>
</evidence>
<dbReference type="Pfam" id="PF00082">
    <property type="entry name" value="Peptidase_S8"/>
    <property type="match status" value="1"/>
</dbReference>
<dbReference type="PANTHER" id="PTHR42884">
    <property type="entry name" value="PROPROTEIN CONVERTASE SUBTILISIN/KEXIN-RELATED"/>
    <property type="match status" value="1"/>
</dbReference>
<evidence type="ECO:0000256" key="1">
    <source>
        <dbReference type="ARBA" id="ARBA00022670"/>
    </source>
</evidence>
<evidence type="ECO:0000313" key="6">
    <source>
        <dbReference type="Proteomes" id="UP001159427"/>
    </source>
</evidence>
<sequence length="83" mass="9149">MATDMTEAKALMFNRDYIDIYSNSWGPDDRGFLGRKKRGSIFVFAAGNGGILAKDSCAYNGYVNSIYTIAISSVNRDGSVPYY</sequence>
<feature type="domain" description="Peptidase S8/S53" evidence="4">
    <location>
        <begin position="5"/>
        <end position="78"/>
    </location>
</feature>
<accession>A0ABN8SR62</accession>
<comment type="caution">
    <text evidence="5">The sequence shown here is derived from an EMBL/GenBank/DDBJ whole genome shotgun (WGS) entry which is preliminary data.</text>
</comment>
<dbReference type="EMBL" id="CALNXI010003125">
    <property type="protein sequence ID" value="CAH3192253.1"/>
    <property type="molecule type" value="Genomic_DNA"/>
</dbReference>
<dbReference type="InterPro" id="IPR036852">
    <property type="entry name" value="Peptidase_S8/S53_dom_sf"/>
</dbReference>
<reference evidence="5 6" key="1">
    <citation type="submission" date="2022-05" db="EMBL/GenBank/DDBJ databases">
        <authorList>
            <consortium name="Genoscope - CEA"/>
            <person name="William W."/>
        </authorList>
    </citation>
    <scope>NUCLEOTIDE SEQUENCE [LARGE SCALE GENOMIC DNA]</scope>
</reference>
<keyword evidence="3" id="KW-0720">Serine protease</keyword>
<dbReference type="Proteomes" id="UP001159427">
    <property type="component" value="Unassembled WGS sequence"/>
</dbReference>
<dbReference type="Gene3D" id="3.40.50.200">
    <property type="entry name" value="Peptidase S8/S53 domain"/>
    <property type="match status" value="1"/>
</dbReference>
<name>A0ABN8SR62_9CNID</name>
<evidence type="ECO:0000256" key="2">
    <source>
        <dbReference type="ARBA" id="ARBA00022801"/>
    </source>
</evidence>
<keyword evidence="2" id="KW-0378">Hydrolase</keyword>